<name>A0AB37TES9_ACIPI</name>
<organism evidence="1 2">
    <name type="scientific">Acinetobacter pittii</name>
    <name type="common">Acinetobacter genomosp. 3</name>
    <dbReference type="NCBI Taxonomy" id="48296"/>
    <lineage>
        <taxon>Bacteria</taxon>
        <taxon>Pseudomonadati</taxon>
        <taxon>Pseudomonadota</taxon>
        <taxon>Gammaproteobacteria</taxon>
        <taxon>Moraxellales</taxon>
        <taxon>Moraxellaceae</taxon>
        <taxon>Acinetobacter</taxon>
        <taxon>Acinetobacter calcoaceticus/baumannii complex</taxon>
    </lineage>
</organism>
<dbReference type="EMBL" id="RFEW01000011">
    <property type="protein sequence ID" value="RSO57952.1"/>
    <property type="molecule type" value="Genomic_DNA"/>
</dbReference>
<evidence type="ECO:0000313" key="1">
    <source>
        <dbReference type="EMBL" id="RSO57952.1"/>
    </source>
</evidence>
<proteinExistence type="predicted"/>
<gene>
    <name evidence="1" type="ORF">EA752_13940</name>
</gene>
<evidence type="ECO:0000313" key="2">
    <source>
        <dbReference type="Proteomes" id="UP000271320"/>
    </source>
</evidence>
<reference evidence="1 2" key="1">
    <citation type="submission" date="2018-10" db="EMBL/GenBank/DDBJ databases">
        <title>GWAS and RNA-Seq identify cryptic mechanisms of antimicrobial resistance in Acinetobacter baumannii.</title>
        <authorList>
            <person name="Sahl J.W."/>
        </authorList>
    </citation>
    <scope>NUCLEOTIDE SEQUENCE [LARGE SCALE GENOMIC DNA]</scope>
    <source>
        <strain evidence="1 2">TG41884</strain>
    </source>
</reference>
<comment type="caution">
    <text evidence="1">The sequence shown here is derived from an EMBL/GenBank/DDBJ whole genome shotgun (WGS) entry which is preliminary data.</text>
</comment>
<accession>A0AB37TES9</accession>
<protein>
    <submittedName>
        <fullName evidence="1">Uncharacterized protein</fullName>
    </submittedName>
</protein>
<dbReference type="Proteomes" id="UP000271320">
    <property type="component" value="Unassembled WGS sequence"/>
</dbReference>
<dbReference type="AlphaFoldDB" id="A0AB37TES9"/>
<sequence length="175" mass="20252">MQKDSNVEITQAETPASFPFALAEEMFNNNVEFHTILHVPTLTVGQSVPEGFEEFLGDMDSKNAEDLVEQYPQLKEFIDSVNQYSDREWNEEHATHLIRHHPNFEFLISIHIAIPFNFKFNKEGRYLSNSLGGRYRCQWIFATSMKDAADQGIKLSEMIHAEEEKKARIEQGLGW</sequence>
<dbReference type="RefSeq" id="WP_125530270.1">
    <property type="nucleotide sequence ID" value="NZ_JAHTYH010000017.1"/>
</dbReference>